<dbReference type="EMBL" id="CP022298">
    <property type="protein sequence ID" value="AZN63761.1"/>
    <property type="molecule type" value="Genomic_DNA"/>
</dbReference>
<keyword evidence="1" id="KW-0472">Membrane</keyword>
<sequence>MECLLIFSNWVESNSGQIQILIGLVALFLAVLAYFKILEQIQISNKQTNLSIDQTNITIKQMEQLKNERFFELKLRLNIRTREQQKELSSILENFNRLSTRLTCFEEDIRKNYPSSSDGVKGIIDVYRTTITNSFKFATDHFKIVKELQDTIISTKELEKMEEVFYNVEKNQKLYDGSWITIRSIDKTIDDLWIPLNATNETDMIRKIGKLGNNP</sequence>
<dbReference type="AlphaFoldDB" id="A0A3Q8XD45"/>
<name>A0A3Q8XD45_ACIJO</name>
<keyword evidence="1" id="KW-0812">Transmembrane</keyword>
<dbReference type="Proteomes" id="UP000276980">
    <property type="component" value="Chromosome"/>
</dbReference>
<accession>A0A3Q8XD45</accession>
<dbReference type="RefSeq" id="WP_126036153.1">
    <property type="nucleotide sequence ID" value="NZ_CP022298.1"/>
</dbReference>
<keyword evidence="1" id="KW-1133">Transmembrane helix</keyword>
<reference evidence="2 3" key="1">
    <citation type="submission" date="2017-06" db="EMBL/GenBank/DDBJ databases">
        <title>Complete Genome Sequence of the Carbazole-Degrading Bacterium Acinetobacter johnsonii IC001.</title>
        <authorList>
            <person name="Vejarano F."/>
            <person name="Suzuki-Minakuchi C."/>
            <person name="Ohtsubo Y."/>
            <person name="Tsuda M."/>
            <person name="Okada K."/>
            <person name="Nojiri H."/>
        </authorList>
    </citation>
    <scope>NUCLEOTIDE SEQUENCE [LARGE SCALE GENOMIC DNA]</scope>
    <source>
        <strain evidence="2 3">IC001</strain>
    </source>
</reference>
<evidence type="ECO:0000313" key="3">
    <source>
        <dbReference type="Proteomes" id="UP000276980"/>
    </source>
</evidence>
<proteinExistence type="predicted"/>
<protein>
    <submittedName>
        <fullName evidence="2">Uncharacterized protein</fullName>
    </submittedName>
</protein>
<evidence type="ECO:0000256" key="1">
    <source>
        <dbReference type="SAM" id="Phobius"/>
    </source>
</evidence>
<organism evidence="2 3">
    <name type="scientific">Acinetobacter johnsonii</name>
    <dbReference type="NCBI Taxonomy" id="40214"/>
    <lineage>
        <taxon>Bacteria</taxon>
        <taxon>Pseudomonadati</taxon>
        <taxon>Pseudomonadota</taxon>
        <taxon>Gammaproteobacteria</taxon>
        <taxon>Moraxellales</taxon>
        <taxon>Moraxellaceae</taxon>
        <taxon>Acinetobacter</taxon>
    </lineage>
</organism>
<feature type="transmembrane region" description="Helical" evidence="1">
    <location>
        <begin position="18"/>
        <end position="37"/>
    </location>
</feature>
<evidence type="ECO:0000313" key="2">
    <source>
        <dbReference type="EMBL" id="AZN63761.1"/>
    </source>
</evidence>
<gene>
    <name evidence="2" type="ORF">CFH90_06860</name>
</gene>